<keyword evidence="1" id="KW-0812">Transmembrane</keyword>
<keyword evidence="3" id="KW-1185">Reference proteome</keyword>
<name>A0ABX5VHH6_9BURK</name>
<dbReference type="EMBL" id="CP040882">
    <property type="protein sequence ID" value="QDA55561.1"/>
    <property type="molecule type" value="Genomic_DNA"/>
</dbReference>
<accession>A0ABX5VHH6</accession>
<proteinExistence type="predicted"/>
<sequence length="76" mass="8153">MPASSASRRQRSFFFFLLSVLTGPEAPACGSRRTDLEDRLLALAVGAGIAVAMVAAFIYRKPLILGLIEAADRISK</sequence>
<evidence type="ECO:0000313" key="3">
    <source>
        <dbReference type="Proteomes" id="UP000308889"/>
    </source>
</evidence>
<protein>
    <submittedName>
        <fullName evidence="2">Uncharacterized protein</fullName>
    </submittedName>
</protein>
<keyword evidence="1" id="KW-0472">Membrane</keyword>
<dbReference type="RefSeq" id="WP_139688971.1">
    <property type="nucleotide sequence ID" value="NZ_CP040882.1"/>
</dbReference>
<evidence type="ECO:0000313" key="2">
    <source>
        <dbReference type="EMBL" id="QDA55561.1"/>
    </source>
</evidence>
<dbReference type="Proteomes" id="UP000308889">
    <property type="component" value="Chromosome"/>
</dbReference>
<reference evidence="3" key="1">
    <citation type="submission" date="2019-06" db="EMBL/GenBank/DDBJ databases">
        <authorList>
            <person name="Oh B.S."/>
        </authorList>
    </citation>
    <scope>NUCLEOTIDE SEQUENCE [LARGE SCALE GENOMIC DNA]</scope>
    <source>
        <strain evidence="3">KGMB03119</strain>
    </source>
</reference>
<organism evidence="2 3">
    <name type="scientific">Sutterella faecalis</name>
    <dbReference type="NCBI Taxonomy" id="2584944"/>
    <lineage>
        <taxon>Bacteria</taxon>
        <taxon>Pseudomonadati</taxon>
        <taxon>Pseudomonadota</taxon>
        <taxon>Betaproteobacteria</taxon>
        <taxon>Burkholderiales</taxon>
        <taxon>Sutterellaceae</taxon>
        <taxon>Sutterella</taxon>
    </lineage>
</organism>
<gene>
    <name evidence="2" type="ORF">FG381_11815</name>
</gene>
<feature type="transmembrane region" description="Helical" evidence="1">
    <location>
        <begin position="40"/>
        <end position="59"/>
    </location>
</feature>
<keyword evidence="1" id="KW-1133">Transmembrane helix</keyword>
<evidence type="ECO:0000256" key="1">
    <source>
        <dbReference type="SAM" id="Phobius"/>
    </source>
</evidence>